<evidence type="ECO:0000259" key="4">
    <source>
        <dbReference type="PROSITE" id="PS01124"/>
    </source>
</evidence>
<keyword evidence="3" id="KW-0804">Transcription</keyword>
<protein>
    <submittedName>
        <fullName evidence="5">AraC family transcriptional regulator</fullName>
    </submittedName>
</protein>
<dbReference type="InterPro" id="IPR018060">
    <property type="entry name" value="HTH_AraC"/>
</dbReference>
<dbReference type="SMART" id="SM00342">
    <property type="entry name" value="HTH_ARAC"/>
    <property type="match status" value="1"/>
</dbReference>
<dbReference type="InterPro" id="IPR020449">
    <property type="entry name" value="Tscrpt_reg_AraC-type_HTH"/>
</dbReference>
<dbReference type="Proteomes" id="UP000021369">
    <property type="component" value="Unassembled WGS sequence"/>
</dbReference>
<dbReference type="EMBL" id="JEOB01000001">
    <property type="protein sequence ID" value="EXM40425.1"/>
    <property type="molecule type" value="Genomic_DNA"/>
</dbReference>
<dbReference type="OrthoDB" id="9772063at2"/>
<sequence length="292" mass="33615">MSSLFEKQDSLNSPIETFIFDTEKMSFPVKPHWHYFAEFIYVINGKAAVTCDGIQYDVSEGEFIILYPSAVHSIMSTDGKPILFAGLKFDPAKFQNSSSYAPSVTAVFRYARSKDMKIHFSSSESEELNCREIFFDCVKETEHYLYGRDIILRAQIYRLIFGIVRKWIASGLDINGCPASSADVFGIENIAEYIDSCLDENIRVTDIADKCHMSYSGFAVKFREQYGMSCKEYIERMRIFKAEEYLLFTDHDLTFISQQTGFSDCSHFIRSFKRQRGLTPKQFRMSKKRSGG</sequence>
<dbReference type="PANTHER" id="PTHR43280:SF28">
    <property type="entry name" value="HTH-TYPE TRANSCRIPTIONAL ACTIVATOR RHAS"/>
    <property type="match status" value="1"/>
</dbReference>
<feature type="domain" description="HTH araC/xylS-type" evidence="4">
    <location>
        <begin position="188"/>
        <end position="286"/>
    </location>
</feature>
<dbReference type="AlphaFoldDB" id="A0A011WTT6"/>
<dbReference type="PATRIC" id="fig|1341156.4.peg.652"/>
<dbReference type="Gene3D" id="1.10.10.60">
    <property type="entry name" value="Homeodomain-like"/>
    <property type="match status" value="2"/>
</dbReference>
<evidence type="ECO:0000313" key="5">
    <source>
        <dbReference type="EMBL" id="EXM40425.1"/>
    </source>
</evidence>
<dbReference type="GO" id="GO:0043565">
    <property type="term" value="F:sequence-specific DNA binding"/>
    <property type="evidence" value="ECO:0007669"/>
    <property type="project" value="InterPro"/>
</dbReference>
<evidence type="ECO:0000256" key="1">
    <source>
        <dbReference type="ARBA" id="ARBA00023015"/>
    </source>
</evidence>
<dbReference type="PANTHER" id="PTHR43280">
    <property type="entry name" value="ARAC-FAMILY TRANSCRIPTIONAL REGULATOR"/>
    <property type="match status" value="1"/>
</dbReference>
<evidence type="ECO:0000313" key="6">
    <source>
        <dbReference type="Proteomes" id="UP000021369"/>
    </source>
</evidence>
<dbReference type="SUPFAM" id="SSF46689">
    <property type="entry name" value="Homeodomain-like"/>
    <property type="match status" value="2"/>
</dbReference>
<name>A0A011WTT6_RUMAL</name>
<dbReference type="SUPFAM" id="SSF51215">
    <property type="entry name" value="Regulatory protein AraC"/>
    <property type="match status" value="1"/>
</dbReference>
<dbReference type="GO" id="GO:0003700">
    <property type="term" value="F:DNA-binding transcription factor activity"/>
    <property type="evidence" value="ECO:0007669"/>
    <property type="project" value="InterPro"/>
</dbReference>
<evidence type="ECO:0000256" key="3">
    <source>
        <dbReference type="ARBA" id="ARBA00023163"/>
    </source>
</evidence>
<gene>
    <name evidence="5" type="ORF">RASY3_00570</name>
</gene>
<dbReference type="InterPro" id="IPR018062">
    <property type="entry name" value="HTH_AraC-typ_CS"/>
</dbReference>
<dbReference type="InterPro" id="IPR037923">
    <property type="entry name" value="HTH-like"/>
</dbReference>
<dbReference type="PROSITE" id="PS01124">
    <property type="entry name" value="HTH_ARAC_FAMILY_2"/>
    <property type="match status" value="1"/>
</dbReference>
<dbReference type="PROSITE" id="PS00041">
    <property type="entry name" value="HTH_ARAC_FAMILY_1"/>
    <property type="match status" value="1"/>
</dbReference>
<dbReference type="InterPro" id="IPR003313">
    <property type="entry name" value="AraC-bd"/>
</dbReference>
<organism evidence="5 6">
    <name type="scientific">Ruminococcus albus SY3</name>
    <dbReference type="NCBI Taxonomy" id="1341156"/>
    <lineage>
        <taxon>Bacteria</taxon>
        <taxon>Bacillati</taxon>
        <taxon>Bacillota</taxon>
        <taxon>Clostridia</taxon>
        <taxon>Eubacteriales</taxon>
        <taxon>Oscillospiraceae</taxon>
        <taxon>Ruminococcus</taxon>
    </lineage>
</organism>
<dbReference type="PRINTS" id="PR00032">
    <property type="entry name" value="HTHARAC"/>
</dbReference>
<reference evidence="5 6" key="1">
    <citation type="submission" date="2013-06" db="EMBL/GenBank/DDBJ databases">
        <title>Rumen cellulosomics: divergent fiber-degrading strategies revealed by comparative genome-wide analysis of six Ruminococcal strains.</title>
        <authorList>
            <person name="Dassa B."/>
            <person name="Borovok I."/>
            <person name="Lamed R."/>
            <person name="Flint H."/>
            <person name="Yeoman C.J."/>
            <person name="White B."/>
            <person name="Bayer E.A."/>
        </authorList>
    </citation>
    <scope>NUCLEOTIDE SEQUENCE [LARGE SCALE GENOMIC DNA]</scope>
    <source>
        <strain evidence="5 6">SY3</strain>
    </source>
</reference>
<keyword evidence="2" id="KW-0238">DNA-binding</keyword>
<keyword evidence="1" id="KW-0805">Transcription regulation</keyword>
<dbReference type="Pfam" id="PF12833">
    <property type="entry name" value="HTH_18"/>
    <property type="match status" value="1"/>
</dbReference>
<dbReference type="Gene3D" id="2.60.120.10">
    <property type="entry name" value="Jelly Rolls"/>
    <property type="match status" value="1"/>
</dbReference>
<accession>A0A011WTT6</accession>
<dbReference type="InterPro" id="IPR014710">
    <property type="entry name" value="RmlC-like_jellyroll"/>
</dbReference>
<proteinExistence type="predicted"/>
<comment type="caution">
    <text evidence="5">The sequence shown here is derived from an EMBL/GenBank/DDBJ whole genome shotgun (WGS) entry which is preliminary data.</text>
</comment>
<keyword evidence="6" id="KW-1185">Reference proteome</keyword>
<dbReference type="Pfam" id="PF02311">
    <property type="entry name" value="AraC_binding"/>
    <property type="match status" value="1"/>
</dbReference>
<dbReference type="InterPro" id="IPR009057">
    <property type="entry name" value="Homeodomain-like_sf"/>
</dbReference>
<dbReference type="RefSeq" id="WP_037284147.1">
    <property type="nucleotide sequence ID" value="NZ_JEOB01000001.1"/>
</dbReference>
<evidence type="ECO:0000256" key="2">
    <source>
        <dbReference type="ARBA" id="ARBA00023125"/>
    </source>
</evidence>